<name>A0ABV9ES26_9ACTN</name>
<dbReference type="PANTHER" id="PTHR43727">
    <property type="entry name" value="DIAMINOPIMELATE DECARBOXYLASE"/>
    <property type="match status" value="1"/>
</dbReference>
<accession>A0ABV9ES26</accession>
<keyword evidence="5" id="KW-1185">Reference proteome</keyword>
<evidence type="ECO:0000259" key="3">
    <source>
        <dbReference type="Pfam" id="PF00278"/>
    </source>
</evidence>
<dbReference type="Proteomes" id="UP001595891">
    <property type="component" value="Unassembled WGS sequence"/>
</dbReference>
<feature type="domain" description="Orn/DAP/Arg decarboxylase 2 C-terminal" evidence="3">
    <location>
        <begin position="68"/>
        <end position="134"/>
    </location>
</feature>
<evidence type="ECO:0000256" key="2">
    <source>
        <dbReference type="ARBA" id="ARBA00022898"/>
    </source>
</evidence>
<protein>
    <recommendedName>
        <fullName evidence="3">Orn/DAP/Arg decarboxylase 2 C-terminal domain-containing protein</fullName>
    </recommendedName>
</protein>
<dbReference type="EMBL" id="JBHSFN010000034">
    <property type="protein sequence ID" value="MFC4591604.1"/>
    <property type="molecule type" value="Genomic_DNA"/>
</dbReference>
<evidence type="ECO:0000313" key="5">
    <source>
        <dbReference type="Proteomes" id="UP001595891"/>
    </source>
</evidence>
<organism evidence="4 5">
    <name type="scientific">Sphaerisporangium corydalis</name>
    <dbReference type="NCBI Taxonomy" id="1441875"/>
    <lineage>
        <taxon>Bacteria</taxon>
        <taxon>Bacillati</taxon>
        <taxon>Actinomycetota</taxon>
        <taxon>Actinomycetes</taxon>
        <taxon>Streptosporangiales</taxon>
        <taxon>Streptosporangiaceae</taxon>
        <taxon>Sphaerisporangium</taxon>
    </lineage>
</organism>
<evidence type="ECO:0000313" key="4">
    <source>
        <dbReference type="EMBL" id="MFC4591604.1"/>
    </source>
</evidence>
<dbReference type="Gene3D" id="2.40.37.10">
    <property type="entry name" value="Lyase, Ornithine Decarboxylase, Chain A, domain 1"/>
    <property type="match status" value="1"/>
</dbReference>
<dbReference type="RefSeq" id="WP_316249657.1">
    <property type="nucleotide sequence ID" value="NZ_JANZYP010000100.1"/>
</dbReference>
<dbReference type="PANTHER" id="PTHR43727:SF2">
    <property type="entry name" value="GROUP IV DECARBOXYLASE"/>
    <property type="match status" value="1"/>
</dbReference>
<dbReference type="Gene3D" id="3.20.20.10">
    <property type="entry name" value="Alanine racemase"/>
    <property type="match status" value="1"/>
</dbReference>
<dbReference type="InterPro" id="IPR009006">
    <property type="entry name" value="Ala_racemase/Decarboxylase_C"/>
</dbReference>
<reference evidence="5" key="1">
    <citation type="journal article" date="2019" name="Int. J. Syst. Evol. Microbiol.">
        <title>The Global Catalogue of Microorganisms (GCM) 10K type strain sequencing project: providing services to taxonomists for standard genome sequencing and annotation.</title>
        <authorList>
            <consortium name="The Broad Institute Genomics Platform"/>
            <consortium name="The Broad Institute Genome Sequencing Center for Infectious Disease"/>
            <person name="Wu L."/>
            <person name="Ma J."/>
        </authorList>
    </citation>
    <scope>NUCLEOTIDE SEQUENCE [LARGE SCALE GENOMIC DNA]</scope>
    <source>
        <strain evidence="5">CCUG 49560</strain>
    </source>
</reference>
<proteinExistence type="predicted"/>
<dbReference type="Pfam" id="PF00278">
    <property type="entry name" value="Orn_DAP_Arg_deC"/>
    <property type="match status" value="1"/>
</dbReference>
<sequence>MLQLAAAILKYARGLGVTEINIGGGMAVNYVDPDSRFDWKTYGEGLASLRRPGETLRIEPGRSLSVYCGRYVTRVIDVKRVHGELFAVVAGGTHHIRTPATKGHSQPMVIEQPGEPTTIVGQLCTPKDTMARHIPRKLGTGGCGGIPNGGRLRLKYFSPRLPYAPKACLPLPRKLSYSGKKRTWRTSPGPLLRPL</sequence>
<dbReference type="InterPro" id="IPR022643">
    <property type="entry name" value="De-COase2_C"/>
</dbReference>
<keyword evidence="2" id="KW-0663">Pyridoxal phosphate</keyword>
<comment type="caution">
    <text evidence="4">The sequence shown here is derived from an EMBL/GenBank/DDBJ whole genome shotgun (WGS) entry which is preliminary data.</text>
</comment>
<dbReference type="InterPro" id="IPR029066">
    <property type="entry name" value="PLP-binding_barrel"/>
</dbReference>
<dbReference type="SUPFAM" id="SSF50621">
    <property type="entry name" value="Alanine racemase C-terminal domain-like"/>
    <property type="match status" value="1"/>
</dbReference>
<dbReference type="SUPFAM" id="SSF51419">
    <property type="entry name" value="PLP-binding barrel"/>
    <property type="match status" value="1"/>
</dbReference>
<evidence type="ECO:0000256" key="1">
    <source>
        <dbReference type="ARBA" id="ARBA00001933"/>
    </source>
</evidence>
<comment type="cofactor">
    <cofactor evidence="1">
        <name>pyridoxal 5'-phosphate</name>
        <dbReference type="ChEBI" id="CHEBI:597326"/>
    </cofactor>
</comment>
<gene>
    <name evidence="4" type="ORF">ACFO8L_36310</name>
</gene>